<dbReference type="OrthoDB" id="5496233at2"/>
<evidence type="ECO:0000313" key="2">
    <source>
        <dbReference type="Proteomes" id="UP000217289"/>
    </source>
</evidence>
<keyword evidence="2" id="KW-1185">Reference proteome</keyword>
<reference evidence="1 2" key="1">
    <citation type="submission" date="2017-06" db="EMBL/GenBank/DDBJ databases">
        <authorList>
            <person name="Kim H.J."/>
            <person name="Triplett B.A."/>
        </authorList>
    </citation>
    <scope>NUCLEOTIDE SEQUENCE [LARGE SCALE GENOMIC DNA]</scope>
    <source>
        <strain evidence="1 2">DSM 14713</strain>
    </source>
</reference>
<dbReference type="RefSeq" id="WP_157775492.1">
    <property type="nucleotide sequence ID" value="NZ_CP022163.1"/>
</dbReference>
<dbReference type="Proteomes" id="UP000217289">
    <property type="component" value="Chromosome"/>
</dbReference>
<sequence length="361" mass="37656">MKRASFIGLISSLGALLGSGCGSEPPVTPVDDSLFVDRPSVPLTATAAGYAWDPEAFFLSVSACNAAFGGACPIPPLLGDGVPLFAMASVQDASVLVMDPLDPEPKHFAQPTGPNGLWRIEGLPSRDEVPFFIANAGGGVLPTLPPEATLGLPPVAAATYLPTATLRPFFTGGSYFCPVGESIHTGNTGVLEAVAKYRSSRGKNTNVVDFINPARFDAVTVFWLYAPAPLPTLLLPANNTTVQSAVGEKYHIAWAAPGTRGTTQSSRGFYVDDKVTSSSIGVTVVVLEAGTITDPTAPVEYLPVDTVTDAAQGRPFQFMPLPFPAIPGMISATSLQLFSGAPPPDPEDVPNTPIPPFLCLF</sequence>
<dbReference type="PROSITE" id="PS51257">
    <property type="entry name" value="PROKAR_LIPOPROTEIN"/>
    <property type="match status" value="1"/>
</dbReference>
<proteinExistence type="predicted"/>
<dbReference type="KEGG" id="mbd:MEBOL_005170"/>
<accession>A0A250IKL4</accession>
<protein>
    <recommendedName>
        <fullName evidence="3">Lipoprotein</fullName>
    </recommendedName>
</protein>
<name>A0A250IKL4_9BACT</name>
<dbReference type="AlphaFoldDB" id="A0A250IKL4"/>
<gene>
    <name evidence="1" type="ORF">MEBOL_005170</name>
</gene>
<evidence type="ECO:0008006" key="3">
    <source>
        <dbReference type="Google" id="ProtNLM"/>
    </source>
</evidence>
<organism evidence="1 2">
    <name type="scientific">Melittangium boletus DSM 14713</name>
    <dbReference type="NCBI Taxonomy" id="1294270"/>
    <lineage>
        <taxon>Bacteria</taxon>
        <taxon>Pseudomonadati</taxon>
        <taxon>Myxococcota</taxon>
        <taxon>Myxococcia</taxon>
        <taxon>Myxococcales</taxon>
        <taxon>Cystobacterineae</taxon>
        <taxon>Archangiaceae</taxon>
        <taxon>Melittangium</taxon>
    </lineage>
</organism>
<dbReference type="EMBL" id="CP022163">
    <property type="protein sequence ID" value="ATB31707.1"/>
    <property type="molecule type" value="Genomic_DNA"/>
</dbReference>
<evidence type="ECO:0000313" key="1">
    <source>
        <dbReference type="EMBL" id="ATB31707.1"/>
    </source>
</evidence>